<keyword evidence="1" id="KW-0732">Signal</keyword>
<dbReference type="Proteomes" id="UP000606720">
    <property type="component" value="Unassembled WGS sequence"/>
</dbReference>
<feature type="signal peptide" evidence="1">
    <location>
        <begin position="1"/>
        <end position="35"/>
    </location>
</feature>
<protein>
    <submittedName>
        <fullName evidence="2">Uncharacterized protein</fullName>
    </submittedName>
</protein>
<organism evidence="2 3">
    <name type="scientific">Roseburia zhanii</name>
    <dbReference type="NCBI Taxonomy" id="2763064"/>
    <lineage>
        <taxon>Bacteria</taxon>
        <taxon>Bacillati</taxon>
        <taxon>Bacillota</taxon>
        <taxon>Clostridia</taxon>
        <taxon>Lachnospirales</taxon>
        <taxon>Lachnospiraceae</taxon>
        <taxon>Roseburia</taxon>
    </lineage>
</organism>
<sequence length="271" mass="29862">MRKESSGLMKRIASLMLAAVMAVSVLTVMPENVNAADYTIGGSGTQTITISDTECYYATSDYAWIKFKPAATGYVTFSAANASALDNYTNGSWTLFDANKKQISSQDKFDTSYDQAYMKTNVYGVQKGKTYYLRVLPILGTTITAKYTKVSTKGGAKKSKAKTIKKGKAVKGVITAGSKASQWYKFKVTKNQYIKISYAAKTNYAIKMTVYQGNRNIGSVNPSYVSSKTTSQYVVNAKTKKKMKVQAGTTYYVQVSRYNANSSGFYTLKWN</sequence>
<proteinExistence type="predicted"/>
<reference evidence="2" key="1">
    <citation type="submission" date="2020-08" db="EMBL/GenBank/DDBJ databases">
        <title>Genome public.</title>
        <authorList>
            <person name="Liu C."/>
            <person name="Sun Q."/>
        </authorList>
    </citation>
    <scope>NUCLEOTIDE SEQUENCE</scope>
    <source>
        <strain evidence="2">BX1005</strain>
    </source>
</reference>
<evidence type="ECO:0000313" key="3">
    <source>
        <dbReference type="Proteomes" id="UP000606720"/>
    </source>
</evidence>
<keyword evidence="3" id="KW-1185">Reference proteome</keyword>
<dbReference type="RefSeq" id="WP_186866624.1">
    <property type="nucleotide sequence ID" value="NZ_JACOPH010000003.1"/>
</dbReference>
<accession>A0A923RSN2</accession>
<dbReference type="EMBL" id="JACOPH010000003">
    <property type="protein sequence ID" value="MBC5713798.1"/>
    <property type="molecule type" value="Genomic_DNA"/>
</dbReference>
<name>A0A923RSN2_9FIRM</name>
<comment type="caution">
    <text evidence="2">The sequence shown here is derived from an EMBL/GenBank/DDBJ whole genome shotgun (WGS) entry which is preliminary data.</text>
</comment>
<gene>
    <name evidence="2" type="ORF">H8S17_06140</name>
</gene>
<evidence type="ECO:0000313" key="2">
    <source>
        <dbReference type="EMBL" id="MBC5713798.1"/>
    </source>
</evidence>
<feature type="chain" id="PRO_5037847746" evidence="1">
    <location>
        <begin position="36"/>
        <end position="271"/>
    </location>
</feature>
<dbReference type="Gene3D" id="2.60.120.380">
    <property type="match status" value="2"/>
</dbReference>
<dbReference type="AlphaFoldDB" id="A0A923RSN2"/>
<evidence type="ECO:0000256" key="1">
    <source>
        <dbReference type="SAM" id="SignalP"/>
    </source>
</evidence>